<dbReference type="OrthoDB" id="21155at10239"/>
<accession>A0A2I7QI05</accession>
<gene>
    <name evidence="1" type="ORF">Aphrodite1_0035</name>
</gene>
<reference evidence="2" key="1">
    <citation type="submission" date="2017-12" db="EMBL/GenBank/DDBJ databases">
        <title>Phage resistance in Vibrio sp. unravels a complex metabolic adaptation strategy.</title>
        <authorList>
            <person name="Skliros D."/>
            <person name="Kalatzis P.G."/>
            <person name="Katharios P."/>
            <person name="Flemetakis E."/>
        </authorList>
    </citation>
    <scope>NUCLEOTIDE SEQUENCE [LARGE SCALE GENOMIC DNA]</scope>
</reference>
<keyword evidence="2" id="KW-1185">Reference proteome</keyword>
<organism evidence="1 2">
    <name type="scientific">Vibrio phage Aphrodite1</name>
    <dbReference type="NCBI Taxonomy" id="2070057"/>
    <lineage>
        <taxon>Viruses</taxon>
        <taxon>Duplodnaviria</taxon>
        <taxon>Heunggongvirae</taxon>
        <taxon>Uroviricota</taxon>
        <taxon>Caudoviricetes</taxon>
        <taxon>Chimalliviridae</taxon>
        <taxon>Gorgonvirinae</taxon>
        <taxon>Aphroditevirus</taxon>
        <taxon>Aphroditevirus aphrodite1</taxon>
    </lineage>
</organism>
<evidence type="ECO:0000313" key="2">
    <source>
        <dbReference type="Proteomes" id="UP000240536"/>
    </source>
</evidence>
<sequence>MSKRNKGERRGVQLRLRQSRRERANRHTMAMAVKDISEHLYFFGSHAHQLDTIDWSPKLKRLSKRRDQETAIASIISLLSESRAWQLFFFIGIDTGEEVEVFSFLETIKKTNYMTAPEQFAEVIDEYVQEVQSVIDEGGEFKNTQLSPHHKICGFGYYLFYSTDYNLEGHEDEISDSLHDAGVFNTPFDRNNYLRLEHKHFSDMFKRQELRIKD</sequence>
<name>A0A2I7QI05_9CAUD</name>
<dbReference type="EMBL" id="MG720308">
    <property type="protein sequence ID" value="AUR81022.1"/>
    <property type="molecule type" value="Genomic_DNA"/>
</dbReference>
<protein>
    <submittedName>
        <fullName evidence="1">Uncharacterized protein</fullName>
    </submittedName>
</protein>
<evidence type="ECO:0000313" key="1">
    <source>
        <dbReference type="EMBL" id="AUR81022.1"/>
    </source>
</evidence>
<proteinExistence type="predicted"/>
<dbReference type="Proteomes" id="UP000240536">
    <property type="component" value="Segment"/>
</dbReference>